<evidence type="ECO:0000256" key="9">
    <source>
        <dbReference type="SAM" id="MobiDB-lite"/>
    </source>
</evidence>
<dbReference type="InterPro" id="IPR013162">
    <property type="entry name" value="CD80_C2-set"/>
</dbReference>
<dbReference type="PROSITE" id="PS50835">
    <property type="entry name" value="IG_LIKE"/>
    <property type="match status" value="1"/>
</dbReference>
<keyword evidence="13" id="KW-1185">Reference proteome</keyword>
<evidence type="ECO:0000313" key="13">
    <source>
        <dbReference type="Proteomes" id="UP000694380"/>
    </source>
</evidence>
<dbReference type="Pfam" id="PF07686">
    <property type="entry name" value="V-set"/>
    <property type="match status" value="1"/>
</dbReference>
<dbReference type="GO" id="GO:0005886">
    <property type="term" value="C:plasma membrane"/>
    <property type="evidence" value="ECO:0007669"/>
    <property type="project" value="TreeGrafter"/>
</dbReference>
<evidence type="ECO:0000256" key="3">
    <source>
        <dbReference type="ARBA" id="ARBA00022734"/>
    </source>
</evidence>
<evidence type="ECO:0000256" key="10">
    <source>
        <dbReference type="SAM" id="Phobius"/>
    </source>
</evidence>
<feature type="chain" id="PRO_5043411604" evidence="11">
    <location>
        <begin position="33"/>
        <end position="461"/>
    </location>
</feature>
<dbReference type="SUPFAM" id="SSF48726">
    <property type="entry name" value="Immunoglobulin"/>
    <property type="match status" value="3"/>
</dbReference>
<evidence type="ECO:0000313" key="12">
    <source>
        <dbReference type="Ensembl" id="ENSCPBP00000027298.1"/>
    </source>
</evidence>
<reference evidence="12" key="2">
    <citation type="submission" date="2025-09" db="UniProtKB">
        <authorList>
            <consortium name="Ensembl"/>
        </authorList>
    </citation>
    <scope>IDENTIFICATION</scope>
</reference>
<dbReference type="GO" id="GO:0033691">
    <property type="term" value="F:sialic acid binding"/>
    <property type="evidence" value="ECO:0007669"/>
    <property type="project" value="TreeGrafter"/>
</dbReference>
<dbReference type="InterPro" id="IPR036179">
    <property type="entry name" value="Ig-like_dom_sf"/>
</dbReference>
<comment type="similarity">
    <text evidence="8">Belongs to the immunoglobulin superfamily. SIGLEC (sialic acid binding Ig-like lectin) family.</text>
</comment>
<feature type="compositionally biased region" description="Polar residues" evidence="9">
    <location>
        <begin position="403"/>
        <end position="415"/>
    </location>
</feature>
<dbReference type="InterPro" id="IPR013106">
    <property type="entry name" value="Ig_V-set"/>
</dbReference>
<comment type="subcellular location">
    <subcellularLocation>
        <location evidence="1">Membrane</location>
        <topology evidence="1">Single-pass membrane protein</topology>
    </subcellularLocation>
</comment>
<feature type="compositionally biased region" description="Basic and acidic residues" evidence="9">
    <location>
        <begin position="416"/>
        <end position="431"/>
    </location>
</feature>
<keyword evidence="5 10" id="KW-1133">Transmembrane helix</keyword>
<feature type="transmembrane region" description="Helical" evidence="10">
    <location>
        <begin position="351"/>
        <end position="376"/>
    </location>
</feature>
<keyword evidence="3" id="KW-0430">Lectin</keyword>
<dbReference type="InterPro" id="IPR013783">
    <property type="entry name" value="Ig-like_fold"/>
</dbReference>
<evidence type="ECO:0000256" key="6">
    <source>
        <dbReference type="ARBA" id="ARBA00023136"/>
    </source>
</evidence>
<evidence type="ECO:0000256" key="7">
    <source>
        <dbReference type="ARBA" id="ARBA00023157"/>
    </source>
</evidence>
<dbReference type="InterPro" id="IPR051036">
    <property type="entry name" value="SIGLEC"/>
</dbReference>
<evidence type="ECO:0000256" key="5">
    <source>
        <dbReference type="ARBA" id="ARBA00022989"/>
    </source>
</evidence>
<evidence type="ECO:0000256" key="8">
    <source>
        <dbReference type="ARBA" id="ARBA00038361"/>
    </source>
</evidence>
<name>A0A8C3I231_CHRPI</name>
<dbReference type="InterPro" id="IPR003599">
    <property type="entry name" value="Ig_sub"/>
</dbReference>
<evidence type="ECO:0000256" key="2">
    <source>
        <dbReference type="ARBA" id="ARBA00022692"/>
    </source>
</evidence>
<organism evidence="12 13">
    <name type="scientific">Chrysemys picta bellii</name>
    <name type="common">Western painted turtle</name>
    <name type="synonym">Emys bellii</name>
    <dbReference type="NCBI Taxonomy" id="8478"/>
    <lineage>
        <taxon>Eukaryota</taxon>
        <taxon>Metazoa</taxon>
        <taxon>Chordata</taxon>
        <taxon>Craniata</taxon>
        <taxon>Vertebrata</taxon>
        <taxon>Euteleostomi</taxon>
        <taxon>Archelosauria</taxon>
        <taxon>Testudinata</taxon>
        <taxon>Testudines</taxon>
        <taxon>Cryptodira</taxon>
        <taxon>Durocryptodira</taxon>
        <taxon>Testudinoidea</taxon>
        <taxon>Emydidae</taxon>
        <taxon>Chrysemys</taxon>
    </lineage>
</organism>
<keyword evidence="7" id="KW-1015">Disulfide bond</keyword>
<evidence type="ECO:0000256" key="4">
    <source>
        <dbReference type="ARBA" id="ARBA00022889"/>
    </source>
</evidence>
<gene>
    <name evidence="12" type="primary">LOC101944821</name>
</gene>
<dbReference type="GeneTree" id="ENSGT01150000286907"/>
<keyword evidence="4" id="KW-0130">Cell adhesion</keyword>
<reference evidence="12" key="1">
    <citation type="submission" date="2025-08" db="UniProtKB">
        <authorList>
            <consortium name="Ensembl"/>
        </authorList>
    </citation>
    <scope>IDENTIFICATION</scope>
</reference>
<dbReference type="InterPro" id="IPR007110">
    <property type="entry name" value="Ig-like_dom"/>
</dbReference>
<dbReference type="Pfam" id="PF08205">
    <property type="entry name" value="C2-set_2"/>
    <property type="match status" value="1"/>
</dbReference>
<feature type="region of interest" description="Disordered" evidence="9">
    <location>
        <begin position="383"/>
        <end position="446"/>
    </location>
</feature>
<dbReference type="Gene3D" id="2.60.40.10">
    <property type="entry name" value="Immunoglobulins"/>
    <property type="match status" value="3"/>
</dbReference>
<keyword evidence="6 10" id="KW-0472">Membrane</keyword>
<dbReference type="SMART" id="SM00409">
    <property type="entry name" value="IG"/>
    <property type="match status" value="2"/>
</dbReference>
<evidence type="ECO:0000256" key="1">
    <source>
        <dbReference type="ARBA" id="ARBA00004167"/>
    </source>
</evidence>
<sequence length="461" mass="48966">MWVPGASQMPPSTKLCIEIILALLCQGRLCQAPVYRIQVPSRVTAQQGLCVLLPCNFKANFNSSGVAYKYWFLMDDDRDTSLAVATTDPGRALREPGGRIRLVGDAPDDCSLLISDVRAGDRDRYYFRFVKGDFKYSYYETQPLVDVTELSEQPVLRVPEVLLSGQLVNVTCQAPGTCSGTPPQITWTGGFDYTARNVSVALANGSVSYSSELSFTPAPGDDGKELVCTVTYPALVGVFTRRSVQLQVHYPPELLPQGNCTVWGHGPGGVATCHCAAEGNPPPHLEWRLPNRTLTGDFEGPELRATSWAQGPAVSGELRGPAGALANVSCVATNAHGQSQAVLTVVTAAGFSWTLVVALAVAGSLVLVVAGAAVAWKVVKGRQGNRGPARAGRCQGTGDGQVCHSSEQQASTVPSHRQDVTGEGGALEKKGRGGGGEGGGRCYRERGDGEQFTEEHIYANI</sequence>
<proteinExistence type="inferred from homology"/>
<accession>A0A8C3I231</accession>
<feature type="signal peptide" evidence="11">
    <location>
        <begin position="1"/>
        <end position="32"/>
    </location>
</feature>
<dbReference type="Ensembl" id="ENSCPBT00000032125.1">
    <property type="protein sequence ID" value="ENSCPBP00000027298.1"/>
    <property type="gene ID" value="ENSCPBG00000019324.1"/>
</dbReference>
<dbReference type="GO" id="GO:0007155">
    <property type="term" value="P:cell adhesion"/>
    <property type="evidence" value="ECO:0007669"/>
    <property type="project" value="UniProtKB-KW"/>
</dbReference>
<dbReference type="PANTHER" id="PTHR12035:SF125">
    <property type="entry name" value="SIALIC ACID-BINDING IG-LIKE LECTIN 5"/>
    <property type="match status" value="1"/>
</dbReference>
<dbReference type="AlphaFoldDB" id="A0A8C3I231"/>
<dbReference type="PANTHER" id="PTHR12035">
    <property type="entry name" value="SIALIC ACID BINDING IMMUNOGLOBULIN-LIKE LECTIN"/>
    <property type="match status" value="1"/>
</dbReference>
<evidence type="ECO:0000256" key="11">
    <source>
        <dbReference type="SAM" id="SignalP"/>
    </source>
</evidence>
<keyword evidence="11" id="KW-0732">Signal</keyword>
<dbReference type="Proteomes" id="UP000694380">
    <property type="component" value="Unplaced"/>
</dbReference>
<protein>
    <submittedName>
        <fullName evidence="12">Uncharacterized protein</fullName>
    </submittedName>
</protein>
<keyword evidence="2 10" id="KW-0812">Transmembrane</keyword>
<dbReference type="GO" id="GO:0030246">
    <property type="term" value="F:carbohydrate binding"/>
    <property type="evidence" value="ECO:0007669"/>
    <property type="project" value="UniProtKB-KW"/>
</dbReference>